<dbReference type="EMBL" id="JAFGDB010000022">
    <property type="protein sequence ID" value="MBN2067071.1"/>
    <property type="molecule type" value="Genomic_DNA"/>
</dbReference>
<dbReference type="InterPro" id="IPR029039">
    <property type="entry name" value="Flavoprotein-like_sf"/>
</dbReference>
<reference evidence="5" key="1">
    <citation type="submission" date="2021-01" db="EMBL/GenBank/DDBJ databases">
        <title>Active Sulfur Cycling in an Early Earth Analoge.</title>
        <authorList>
            <person name="Hahn C.R."/>
            <person name="Youssef N.H."/>
            <person name="Elshahed M."/>
        </authorList>
    </citation>
    <scope>NUCLEOTIDE SEQUENCE</scope>
    <source>
        <strain evidence="5">Zod_Metabat.1151</strain>
    </source>
</reference>
<comment type="caution">
    <text evidence="5">The sequence shown here is derived from an EMBL/GenBank/DDBJ whole genome shotgun (WGS) entry which is preliminary data.</text>
</comment>
<dbReference type="GO" id="GO:0010181">
    <property type="term" value="F:FMN binding"/>
    <property type="evidence" value="ECO:0007669"/>
    <property type="project" value="InterPro"/>
</dbReference>
<evidence type="ECO:0000313" key="5">
    <source>
        <dbReference type="EMBL" id="MBN2067071.1"/>
    </source>
</evidence>
<keyword evidence="2" id="KW-0288">FMN</keyword>
<comment type="similarity">
    <text evidence="3">Belongs to the SsuE family. Isf subfamily.</text>
</comment>
<dbReference type="Proteomes" id="UP000809243">
    <property type="component" value="Unassembled WGS sequence"/>
</dbReference>
<evidence type="ECO:0000313" key="6">
    <source>
        <dbReference type="Proteomes" id="UP000809243"/>
    </source>
</evidence>
<dbReference type="SUPFAM" id="SSF52218">
    <property type="entry name" value="Flavoproteins"/>
    <property type="match status" value="1"/>
</dbReference>
<gene>
    <name evidence="5" type="ORF">JW744_01230</name>
</gene>
<dbReference type="PANTHER" id="PTHR43278:SF1">
    <property type="entry name" value="IRON-SULFUR FLAVOPROTEIN MJ1083"/>
    <property type="match status" value="1"/>
</dbReference>
<protein>
    <submittedName>
        <fullName evidence="5">Flavodoxin family protein</fullName>
    </submittedName>
</protein>
<dbReference type="InterPro" id="IPR005025">
    <property type="entry name" value="FMN_Rdtase-like_dom"/>
</dbReference>
<feature type="domain" description="Flavodoxin-like" evidence="4">
    <location>
        <begin position="4"/>
        <end position="176"/>
    </location>
</feature>
<evidence type="ECO:0000256" key="2">
    <source>
        <dbReference type="ARBA" id="ARBA00022643"/>
    </source>
</evidence>
<dbReference type="Pfam" id="PF03358">
    <property type="entry name" value="FMN_red"/>
    <property type="match status" value="1"/>
</dbReference>
<sequence length="177" mass="19618">MKALAICGSPRKGNTEAMLKRVLDGAKSKGAGIELIRLIDKNILECDGCSGCEGTKSCRISDEMPQIYAKVMDADALVLGSPNYFNNVSSLMKKFIDRMNPYWQDKRLQGKKVALVMPGGYSKESIEKGMRAFEEFPRICKMQVVGKIGEVLENPNEARSNEKLMKQCFELGEKLAG</sequence>
<dbReference type="InterPro" id="IPR008254">
    <property type="entry name" value="Flavodoxin/NO_synth"/>
</dbReference>
<dbReference type="Gene3D" id="3.40.50.360">
    <property type="match status" value="1"/>
</dbReference>
<accession>A0A938YT91</accession>
<organism evidence="5 6">
    <name type="scientific">Candidatus Iainarchaeum sp</name>
    <dbReference type="NCBI Taxonomy" id="3101447"/>
    <lineage>
        <taxon>Archaea</taxon>
        <taxon>Candidatus Iainarchaeota</taxon>
        <taxon>Candidatus Iainarchaeia</taxon>
        <taxon>Candidatus Iainarchaeales</taxon>
        <taxon>Candidatus Iainarchaeaceae</taxon>
        <taxon>Candidatus Iainarchaeum</taxon>
    </lineage>
</organism>
<evidence type="ECO:0000256" key="3">
    <source>
        <dbReference type="ARBA" id="ARBA00038292"/>
    </source>
</evidence>
<dbReference type="GO" id="GO:0016491">
    <property type="term" value="F:oxidoreductase activity"/>
    <property type="evidence" value="ECO:0007669"/>
    <property type="project" value="InterPro"/>
</dbReference>
<dbReference type="InterPro" id="IPR051796">
    <property type="entry name" value="ISF_SsuE-like"/>
</dbReference>
<evidence type="ECO:0000256" key="1">
    <source>
        <dbReference type="ARBA" id="ARBA00022630"/>
    </source>
</evidence>
<dbReference type="PROSITE" id="PS50902">
    <property type="entry name" value="FLAVODOXIN_LIKE"/>
    <property type="match status" value="1"/>
</dbReference>
<proteinExistence type="inferred from homology"/>
<dbReference type="AlphaFoldDB" id="A0A938YT91"/>
<dbReference type="PANTHER" id="PTHR43278">
    <property type="entry name" value="NAD(P)H-DEPENDENT FMN-CONTAINING OXIDOREDUCTASE YWQN-RELATED"/>
    <property type="match status" value="1"/>
</dbReference>
<name>A0A938YT91_9ARCH</name>
<keyword evidence="1" id="KW-0285">Flavoprotein</keyword>
<evidence type="ECO:0000259" key="4">
    <source>
        <dbReference type="PROSITE" id="PS50902"/>
    </source>
</evidence>